<evidence type="ECO:0000313" key="3">
    <source>
        <dbReference type="WBParaSite" id="PTRK_0000703600.1"/>
    </source>
</evidence>
<keyword evidence="2" id="KW-1185">Reference proteome</keyword>
<evidence type="ECO:0000313" key="2">
    <source>
        <dbReference type="Proteomes" id="UP000038045"/>
    </source>
</evidence>
<proteinExistence type="predicted"/>
<protein>
    <submittedName>
        <fullName evidence="3">BBS2_C domain-containing protein</fullName>
    </submittedName>
</protein>
<keyword evidence="1" id="KW-0175">Coiled coil</keyword>
<reference evidence="3" key="1">
    <citation type="submission" date="2017-02" db="UniProtKB">
        <authorList>
            <consortium name="WormBaseParasite"/>
        </authorList>
    </citation>
    <scope>IDENTIFICATION</scope>
</reference>
<feature type="coiled-coil region" evidence="1">
    <location>
        <begin position="15"/>
        <end position="42"/>
    </location>
</feature>
<name>A0A0N4ZGR9_PARTI</name>
<sequence>DLTDKKSVIENEDVINNCVELIAEQKRTIQKLQHEAIGMKTEIALQNGAINSFKETIAYKNNVIQIYRSITATKDENLRDYQHRIFHLLRGRAYLLRLTRRMANKIARINNRYRL</sequence>
<accession>A0A0N4ZGR9</accession>
<dbReference type="WBParaSite" id="PTRK_0000703600.1">
    <property type="protein sequence ID" value="PTRK_0000703600.1"/>
    <property type="gene ID" value="PTRK_0000703600"/>
</dbReference>
<dbReference type="Proteomes" id="UP000038045">
    <property type="component" value="Unplaced"/>
</dbReference>
<evidence type="ECO:0000256" key="1">
    <source>
        <dbReference type="SAM" id="Coils"/>
    </source>
</evidence>
<organism evidence="2 3">
    <name type="scientific">Parastrongyloides trichosuri</name>
    <name type="common">Possum-specific nematode worm</name>
    <dbReference type="NCBI Taxonomy" id="131310"/>
    <lineage>
        <taxon>Eukaryota</taxon>
        <taxon>Metazoa</taxon>
        <taxon>Ecdysozoa</taxon>
        <taxon>Nematoda</taxon>
        <taxon>Chromadorea</taxon>
        <taxon>Rhabditida</taxon>
        <taxon>Tylenchina</taxon>
        <taxon>Panagrolaimomorpha</taxon>
        <taxon>Strongyloidoidea</taxon>
        <taxon>Strongyloididae</taxon>
        <taxon>Parastrongyloides</taxon>
    </lineage>
</organism>
<dbReference type="AlphaFoldDB" id="A0A0N4ZGR9"/>